<sequence length="495" mass="53872">ADESNSWDEHNEKVLGNITLRVSPSIQTAITNLAMVKEVWDHLKENYGTPSIGSAYTELSRLLTMTIPAGSHPAPAITKMLSHFAYLKDASFKCPANMQAMIILCKLPPTMEVVAQILSQTLPSEIKTLKPDGIVKVATLSFEQKGASRGTGGKAPQANKLSAVKCKQADPKFAQQQQQPQRQQQQQGGSNGSGSRNAPAQGQGGCYHRGGKKARARRERAQNAEFATYVHYEDGPVPTVDPRALAHTTGATNYGPPTFDNTVKAFDLAHCLGVEPSCQTIRTLDQVISTTSASLDQPEAGPSSLKRPRLEERIAMDVEEDTISLGDEEEQPFVYEDFADSEFNDIDEMASLFRQVPSARALTHTDTLPLHVCYTPALYIVSKHFNMSCRVSSPAYNIFCSHEIHDACCANCKGKMADGSEISGAFWLLDSGASHHFTGELGDFASYQALKHKHYAKTANGVAEIAGIGTVLLRCLDHNTGDEKVVKLTQVLHMP</sequence>
<reference evidence="3 4" key="1">
    <citation type="submission" date="2014-04" db="EMBL/GenBank/DDBJ databases">
        <authorList>
            <consortium name="DOE Joint Genome Institute"/>
            <person name="Kuo A."/>
            <person name="Kohler A."/>
            <person name="Nagy L.G."/>
            <person name="Floudas D."/>
            <person name="Copeland A."/>
            <person name="Barry K.W."/>
            <person name="Cichocki N."/>
            <person name="Veneault-Fourrey C."/>
            <person name="LaButti K."/>
            <person name="Lindquist E.A."/>
            <person name="Lipzen A."/>
            <person name="Lundell T."/>
            <person name="Morin E."/>
            <person name="Murat C."/>
            <person name="Sun H."/>
            <person name="Tunlid A."/>
            <person name="Henrissat B."/>
            <person name="Grigoriev I.V."/>
            <person name="Hibbett D.S."/>
            <person name="Martin F."/>
            <person name="Nordberg H.P."/>
            <person name="Cantor M.N."/>
            <person name="Hua S.X."/>
        </authorList>
    </citation>
    <scope>NUCLEOTIDE SEQUENCE [LARGE SCALE GENOMIC DNA]</scope>
    <source>
        <strain evidence="3 4">Foug A</strain>
    </source>
</reference>
<dbReference type="AlphaFoldDB" id="A0A0C3D127"/>
<feature type="domain" description="Retrovirus-related Pol polyprotein from transposon TNT 1-94-like beta-barrel" evidence="2">
    <location>
        <begin position="427"/>
        <end position="495"/>
    </location>
</feature>
<proteinExistence type="predicted"/>
<feature type="non-terminal residue" evidence="3">
    <location>
        <position position="495"/>
    </location>
</feature>
<dbReference type="Pfam" id="PF14223">
    <property type="entry name" value="Retrotran_gag_2"/>
    <property type="match status" value="1"/>
</dbReference>
<gene>
    <name evidence="3" type="ORF">SCLCIDRAFT_47455</name>
</gene>
<dbReference type="OrthoDB" id="1283342at2759"/>
<dbReference type="Pfam" id="PF22936">
    <property type="entry name" value="Pol_BBD"/>
    <property type="match status" value="1"/>
</dbReference>
<feature type="non-terminal residue" evidence="3">
    <location>
        <position position="1"/>
    </location>
</feature>
<evidence type="ECO:0000259" key="2">
    <source>
        <dbReference type="Pfam" id="PF22936"/>
    </source>
</evidence>
<feature type="compositionally biased region" description="Low complexity" evidence="1">
    <location>
        <begin position="175"/>
        <end position="187"/>
    </location>
</feature>
<feature type="region of interest" description="Disordered" evidence="1">
    <location>
        <begin position="146"/>
        <end position="220"/>
    </location>
</feature>
<dbReference type="HOGENOM" id="CLU_036321_1_0_1"/>
<dbReference type="STRING" id="1036808.A0A0C3D127"/>
<keyword evidence="4" id="KW-1185">Reference proteome</keyword>
<reference evidence="4" key="2">
    <citation type="submission" date="2015-01" db="EMBL/GenBank/DDBJ databases">
        <title>Evolutionary Origins and Diversification of the Mycorrhizal Mutualists.</title>
        <authorList>
            <consortium name="DOE Joint Genome Institute"/>
            <consortium name="Mycorrhizal Genomics Consortium"/>
            <person name="Kohler A."/>
            <person name="Kuo A."/>
            <person name="Nagy L.G."/>
            <person name="Floudas D."/>
            <person name="Copeland A."/>
            <person name="Barry K.W."/>
            <person name="Cichocki N."/>
            <person name="Veneault-Fourrey C."/>
            <person name="LaButti K."/>
            <person name="Lindquist E.A."/>
            <person name="Lipzen A."/>
            <person name="Lundell T."/>
            <person name="Morin E."/>
            <person name="Murat C."/>
            <person name="Riley R."/>
            <person name="Ohm R."/>
            <person name="Sun H."/>
            <person name="Tunlid A."/>
            <person name="Henrissat B."/>
            <person name="Grigoriev I.V."/>
            <person name="Hibbett D.S."/>
            <person name="Martin F."/>
        </authorList>
    </citation>
    <scope>NUCLEOTIDE SEQUENCE [LARGE SCALE GENOMIC DNA]</scope>
    <source>
        <strain evidence="4">Foug A</strain>
    </source>
</reference>
<protein>
    <recommendedName>
        <fullName evidence="2">Retrovirus-related Pol polyprotein from transposon TNT 1-94-like beta-barrel domain-containing protein</fullName>
    </recommendedName>
</protein>
<dbReference type="Proteomes" id="UP000053989">
    <property type="component" value="Unassembled WGS sequence"/>
</dbReference>
<feature type="compositionally biased region" description="Basic residues" evidence="1">
    <location>
        <begin position="209"/>
        <end position="218"/>
    </location>
</feature>
<dbReference type="InterPro" id="IPR054722">
    <property type="entry name" value="PolX-like_BBD"/>
</dbReference>
<evidence type="ECO:0000313" key="3">
    <source>
        <dbReference type="EMBL" id="KIM50089.1"/>
    </source>
</evidence>
<organism evidence="3 4">
    <name type="scientific">Scleroderma citrinum Foug A</name>
    <dbReference type="NCBI Taxonomy" id="1036808"/>
    <lineage>
        <taxon>Eukaryota</taxon>
        <taxon>Fungi</taxon>
        <taxon>Dikarya</taxon>
        <taxon>Basidiomycota</taxon>
        <taxon>Agaricomycotina</taxon>
        <taxon>Agaricomycetes</taxon>
        <taxon>Agaricomycetidae</taxon>
        <taxon>Boletales</taxon>
        <taxon>Sclerodermatineae</taxon>
        <taxon>Sclerodermataceae</taxon>
        <taxon>Scleroderma</taxon>
    </lineage>
</organism>
<dbReference type="EMBL" id="KN822727">
    <property type="protein sequence ID" value="KIM50089.1"/>
    <property type="molecule type" value="Genomic_DNA"/>
</dbReference>
<accession>A0A0C3D127</accession>
<evidence type="ECO:0000256" key="1">
    <source>
        <dbReference type="SAM" id="MobiDB-lite"/>
    </source>
</evidence>
<evidence type="ECO:0000313" key="4">
    <source>
        <dbReference type="Proteomes" id="UP000053989"/>
    </source>
</evidence>
<dbReference type="InParanoid" id="A0A0C3D127"/>
<name>A0A0C3D127_9AGAM</name>